<dbReference type="AlphaFoldDB" id="A0AAD4AI83"/>
<name>A0AAD4AI83_9GAMM</name>
<dbReference type="PANTHER" id="PTHR47515">
    <property type="entry name" value="LOW CALCIUM RESPONSE LOCUS PROTEIN T"/>
    <property type="match status" value="1"/>
</dbReference>
<reference evidence="1" key="1">
    <citation type="journal article" date="2012" name="J. Bacteriol.">
        <title>Genome sequences of type strains of seven species of the marine bacterium Pseudoalteromonas.</title>
        <authorList>
            <person name="Xie B.B."/>
            <person name="Shu Y.L."/>
            <person name="Qin Q.L."/>
            <person name="Rong J.C."/>
            <person name="Zhang X.Y."/>
            <person name="Chen X.L."/>
            <person name="Shi M."/>
            <person name="He H.L."/>
            <person name="Zhou B.C."/>
            <person name="Zhang Y.Z."/>
        </authorList>
    </citation>
    <scope>NUCLEOTIDE SEQUENCE</scope>
    <source>
        <strain evidence="1">DSM 8771</strain>
    </source>
</reference>
<reference evidence="1" key="2">
    <citation type="submission" date="2015-03" db="EMBL/GenBank/DDBJ databases">
        <title>Genome sequence of Pseudoalteromonas citrea.</title>
        <authorList>
            <person name="Xie B.-B."/>
            <person name="Rong J.-C."/>
            <person name="Qin Q.-L."/>
            <person name="Zhang Y.-Z."/>
        </authorList>
    </citation>
    <scope>NUCLEOTIDE SEQUENCE</scope>
    <source>
        <strain evidence="1">DSM 8771</strain>
    </source>
</reference>
<dbReference type="EMBL" id="AHBZ03000021">
    <property type="protein sequence ID" value="KAF7770121.1"/>
    <property type="molecule type" value="Genomic_DNA"/>
</dbReference>
<evidence type="ECO:0008006" key="3">
    <source>
        <dbReference type="Google" id="ProtNLM"/>
    </source>
</evidence>
<accession>A0AAD4AI83</accession>
<sequence length="73" mass="8640">MRTQLNVSVAFACEVAGLSRSVFYYKHKRQSDDEVIDALLALAERHQRWGLPKLFKRLRNKGKPWNKKRVERV</sequence>
<evidence type="ECO:0000313" key="2">
    <source>
        <dbReference type="Proteomes" id="UP000016487"/>
    </source>
</evidence>
<proteinExistence type="predicted"/>
<protein>
    <recommendedName>
        <fullName evidence="3">IS3 family transposase</fullName>
    </recommendedName>
</protein>
<gene>
    <name evidence="1" type="ORF">PCIT_a3085</name>
</gene>
<comment type="caution">
    <text evidence="1">The sequence shown here is derived from an EMBL/GenBank/DDBJ whole genome shotgun (WGS) entry which is preliminary data.</text>
</comment>
<organism evidence="1 2">
    <name type="scientific">Pseudoalteromonas citrea</name>
    <dbReference type="NCBI Taxonomy" id="43655"/>
    <lineage>
        <taxon>Bacteria</taxon>
        <taxon>Pseudomonadati</taxon>
        <taxon>Pseudomonadota</taxon>
        <taxon>Gammaproteobacteria</taxon>
        <taxon>Alteromonadales</taxon>
        <taxon>Pseudoalteromonadaceae</taxon>
        <taxon>Pseudoalteromonas</taxon>
    </lineage>
</organism>
<dbReference type="PANTHER" id="PTHR47515:SF2">
    <property type="entry name" value="INTEGRASE CORE DOMAIN PROTEIN"/>
    <property type="match status" value="1"/>
</dbReference>
<dbReference type="Proteomes" id="UP000016487">
    <property type="component" value="Unassembled WGS sequence"/>
</dbReference>
<evidence type="ECO:0000313" key="1">
    <source>
        <dbReference type="EMBL" id="KAF7770121.1"/>
    </source>
</evidence>